<dbReference type="PANTHER" id="PTHR11138:SF5">
    <property type="entry name" value="METHIONYL-TRNA FORMYLTRANSFERASE, MITOCHONDRIAL"/>
    <property type="match status" value="1"/>
</dbReference>
<dbReference type="EC" id="2.1.2.9" evidence="2 5"/>
<dbReference type="SUPFAM" id="SSF50486">
    <property type="entry name" value="FMT C-terminal domain-like"/>
    <property type="match status" value="1"/>
</dbReference>
<dbReference type="RefSeq" id="WP_078424662.1">
    <property type="nucleotide sequence ID" value="NZ_CP017258.1"/>
</dbReference>
<dbReference type="HAMAP" id="MF_00182">
    <property type="entry name" value="Formyl_trans"/>
    <property type="match status" value="1"/>
</dbReference>
<protein>
    <recommendedName>
        <fullName evidence="2 5">Methionyl-tRNA formyltransferase</fullName>
        <ecNumber evidence="2 5">2.1.2.9</ecNumber>
    </recommendedName>
</protein>
<dbReference type="InterPro" id="IPR011034">
    <property type="entry name" value="Formyl_transferase-like_C_sf"/>
</dbReference>
<evidence type="ECO:0000256" key="4">
    <source>
        <dbReference type="ARBA" id="ARBA00022917"/>
    </source>
</evidence>
<dbReference type="CDD" id="cd08704">
    <property type="entry name" value="Met_tRNA_FMT_C"/>
    <property type="match status" value="1"/>
</dbReference>
<keyword evidence="4 5" id="KW-0648">Protein biosynthesis</keyword>
<dbReference type="InterPro" id="IPR041711">
    <property type="entry name" value="Met-tRNA-FMT_N"/>
</dbReference>
<comment type="similarity">
    <text evidence="1 5">Belongs to the Fmt family.</text>
</comment>
<sequence>MKIIFMGTPDYATEILRQILIEGIEVLAVFTNPDRPVGRKQILTPPSVKLFLQENGYKIDIFQPKNLRDEDTIKKIKELNPDFIVVAAYGKILPKDILKITPCINLHASILPKYRGASPIQSALLAGEKQTGVTTMLMNEGLDTGDMLEFEYTTCEHKTSKELFDELAQMAGRLIISTLKNFNTLKHIKQDEGNASYCKKITKQMGLVSFKDTTAEIYNKFRAFDPWPSIFLENGLKIIDLKPSNKKGNCEEIIDITEKSFFVATRDFSVEIFSIQEPGKKAVKAIDFINGKRLKVGSRIS</sequence>
<dbReference type="Gene3D" id="3.40.50.12230">
    <property type="match status" value="1"/>
</dbReference>
<evidence type="ECO:0000313" key="6">
    <source>
        <dbReference type="EMBL" id="AQW88064.1"/>
    </source>
</evidence>
<feature type="binding site" evidence="5">
    <location>
        <begin position="109"/>
        <end position="112"/>
    </location>
    <ligand>
        <name>(6S)-5,6,7,8-tetrahydrofolate</name>
        <dbReference type="ChEBI" id="CHEBI:57453"/>
    </ligand>
</feature>
<dbReference type="SUPFAM" id="SSF53328">
    <property type="entry name" value="Formyltransferase"/>
    <property type="match status" value="1"/>
</dbReference>
<dbReference type="InterPro" id="IPR005794">
    <property type="entry name" value="Fmt"/>
</dbReference>
<evidence type="ECO:0000256" key="1">
    <source>
        <dbReference type="ARBA" id="ARBA00010699"/>
    </source>
</evidence>
<evidence type="ECO:0000313" key="7">
    <source>
        <dbReference type="Proteomes" id="UP000190868"/>
    </source>
</evidence>
<dbReference type="CDD" id="cd08646">
    <property type="entry name" value="FMT_core_Met-tRNA-FMT_N"/>
    <property type="match status" value="1"/>
</dbReference>
<comment type="catalytic activity">
    <reaction evidence="5">
        <text>L-methionyl-tRNA(fMet) + (6R)-10-formyltetrahydrofolate = N-formyl-L-methionyl-tRNA(fMet) + (6S)-5,6,7,8-tetrahydrofolate + H(+)</text>
        <dbReference type="Rhea" id="RHEA:24380"/>
        <dbReference type="Rhea" id="RHEA-COMP:9952"/>
        <dbReference type="Rhea" id="RHEA-COMP:9953"/>
        <dbReference type="ChEBI" id="CHEBI:15378"/>
        <dbReference type="ChEBI" id="CHEBI:57453"/>
        <dbReference type="ChEBI" id="CHEBI:78530"/>
        <dbReference type="ChEBI" id="CHEBI:78844"/>
        <dbReference type="ChEBI" id="CHEBI:195366"/>
        <dbReference type="EC" id="2.1.2.9"/>
    </reaction>
</comment>
<dbReference type="InterPro" id="IPR044135">
    <property type="entry name" value="Met-tRNA-FMT_C"/>
</dbReference>
<dbReference type="GO" id="GO:0005829">
    <property type="term" value="C:cytosol"/>
    <property type="evidence" value="ECO:0007669"/>
    <property type="project" value="TreeGrafter"/>
</dbReference>
<dbReference type="NCBIfam" id="TIGR00460">
    <property type="entry name" value="fmt"/>
    <property type="match status" value="1"/>
</dbReference>
<keyword evidence="7" id="KW-1185">Reference proteome</keyword>
<evidence type="ECO:0000256" key="5">
    <source>
        <dbReference type="HAMAP-Rule" id="MF_00182"/>
    </source>
</evidence>
<dbReference type="EMBL" id="CP017258">
    <property type="protein sequence ID" value="AQW88064.1"/>
    <property type="molecule type" value="Genomic_DNA"/>
</dbReference>
<dbReference type="AlphaFoldDB" id="A0A1S6U8J0"/>
<dbReference type="InterPro" id="IPR002376">
    <property type="entry name" value="Formyl_transf_N"/>
</dbReference>
<dbReference type="Proteomes" id="UP000190868">
    <property type="component" value="Chromosome"/>
</dbReference>
<proteinExistence type="inferred from homology"/>
<dbReference type="Pfam" id="PF02911">
    <property type="entry name" value="Formyl_trans_C"/>
    <property type="match status" value="1"/>
</dbReference>
<reference evidence="7" key="1">
    <citation type="submission" date="2016-09" db="EMBL/GenBank/DDBJ databases">
        <title>Comparative genomics of the Campylobacter concisus group.</title>
        <authorList>
            <person name="Miller W.G."/>
            <person name="Yee E."/>
            <person name="Chapman M.H."/>
            <person name="Huynh S."/>
            <person name="Bono J.L."/>
            <person name="On S.L.W."/>
            <person name="StLeger J."/>
            <person name="Foster G."/>
            <person name="Parker C.T."/>
        </authorList>
    </citation>
    <scope>NUCLEOTIDE SEQUENCE [LARGE SCALE GENOMIC DNA]</scope>
    <source>
        <strain evidence="7">RM18021</strain>
    </source>
</reference>
<dbReference type="GO" id="GO:0004479">
    <property type="term" value="F:methionyl-tRNA formyltransferase activity"/>
    <property type="evidence" value="ECO:0007669"/>
    <property type="project" value="UniProtKB-UniRule"/>
</dbReference>
<dbReference type="InterPro" id="IPR036477">
    <property type="entry name" value="Formyl_transf_N_sf"/>
</dbReference>
<dbReference type="InterPro" id="IPR005793">
    <property type="entry name" value="Formyl_trans_C"/>
</dbReference>
<gene>
    <name evidence="5 6" type="primary">fmt</name>
    <name evidence="6" type="ORF">CPIN18021_1268</name>
</gene>
<comment type="function">
    <text evidence="5">Attaches a formyl group to the free amino group of methionyl-tRNA(fMet). The formyl group appears to play a dual role in the initiator identity of N-formylmethionyl-tRNA by promoting its recognition by IF2 and preventing the misappropriation of this tRNA by the elongation apparatus.</text>
</comment>
<keyword evidence="3 5" id="KW-0808">Transferase</keyword>
<dbReference type="PANTHER" id="PTHR11138">
    <property type="entry name" value="METHIONYL-TRNA FORMYLTRANSFERASE"/>
    <property type="match status" value="1"/>
</dbReference>
<evidence type="ECO:0000256" key="3">
    <source>
        <dbReference type="ARBA" id="ARBA00022679"/>
    </source>
</evidence>
<name>A0A1S6U8J0_9BACT</name>
<evidence type="ECO:0000256" key="2">
    <source>
        <dbReference type="ARBA" id="ARBA00012261"/>
    </source>
</evidence>
<organism evidence="6 7">
    <name type="scientific">Campylobacter pinnipediorum subsp. caledonicus</name>
    <dbReference type="NCBI Taxonomy" id="1874362"/>
    <lineage>
        <taxon>Bacteria</taxon>
        <taxon>Pseudomonadati</taxon>
        <taxon>Campylobacterota</taxon>
        <taxon>Epsilonproteobacteria</taxon>
        <taxon>Campylobacterales</taxon>
        <taxon>Campylobacteraceae</taxon>
        <taxon>Campylobacter</taxon>
    </lineage>
</organism>
<dbReference type="Pfam" id="PF00551">
    <property type="entry name" value="Formyl_trans_N"/>
    <property type="match status" value="1"/>
</dbReference>
<accession>A0A1S6U8J0</accession>